<keyword evidence="9" id="KW-0413">Isomerase</keyword>
<feature type="signal peptide" evidence="5">
    <location>
        <begin position="1"/>
        <end position="27"/>
    </location>
</feature>
<dbReference type="Proteomes" id="UP000839908">
    <property type="component" value="Unassembled WGS sequence"/>
</dbReference>
<dbReference type="RefSeq" id="WP_000096230.1">
    <property type="nucleotide sequence ID" value="NZ_AP023291.1"/>
</dbReference>
<dbReference type="EMBL" id="AAHNIA010000017">
    <property type="protein sequence ID" value="EBY1702464.1"/>
    <property type="molecule type" value="Genomic_DNA"/>
</dbReference>
<dbReference type="EMBL" id="AAHRYM010000002">
    <property type="protein sequence ID" value="EBZ6919786.1"/>
    <property type="molecule type" value="Genomic_DNA"/>
</dbReference>
<comment type="similarity">
    <text evidence="5">Belongs to the thioredoxin family. DsbL subfamily.</text>
</comment>
<dbReference type="EMBL" id="AAKUOT010000061">
    <property type="protein sequence ID" value="ECV8763407.1"/>
    <property type="molecule type" value="Genomic_DNA"/>
</dbReference>
<evidence type="ECO:0000256" key="1">
    <source>
        <dbReference type="ARBA" id="ARBA00005791"/>
    </source>
</evidence>
<dbReference type="EMBL" id="AAHIPE010000020">
    <property type="protein sequence ID" value="EBW5464175.1"/>
    <property type="molecule type" value="Genomic_DNA"/>
</dbReference>
<comment type="subunit">
    <text evidence="5">Interacts with DsbI.</text>
</comment>
<dbReference type="Proteomes" id="UP000034636">
    <property type="component" value="Chromosome"/>
</dbReference>
<dbReference type="Proteomes" id="UP000839907">
    <property type="component" value="Unassembled WGS sequence"/>
</dbReference>
<keyword evidence="3 5" id="KW-1015">Disulfide bond</keyword>
<dbReference type="GO" id="GO:0015035">
    <property type="term" value="F:protein-disulfide reductase activity"/>
    <property type="evidence" value="ECO:0007669"/>
    <property type="project" value="UniProtKB-UniRule"/>
</dbReference>
<dbReference type="GO" id="GO:0042597">
    <property type="term" value="C:periplasmic space"/>
    <property type="evidence" value="ECO:0007669"/>
    <property type="project" value="UniProtKB-SubCell"/>
</dbReference>
<dbReference type="eggNOG" id="COG2761">
    <property type="taxonomic scope" value="Bacteria"/>
</dbReference>
<feature type="domain" description="DSBA-like thioredoxin" evidence="8">
    <location>
        <begin position="48"/>
        <end position="202"/>
    </location>
</feature>
<evidence type="ECO:0000313" key="25">
    <source>
        <dbReference type="EMBL" id="MIT51294.1"/>
    </source>
</evidence>
<comment type="subcellular location">
    <subcellularLocation>
        <location evidence="5 6">Periplasm</location>
    </subcellularLocation>
</comment>
<reference evidence="24 28" key="1">
    <citation type="submission" date="2014-09" db="EMBL/GenBank/DDBJ databases">
        <title>Salmonella Genotype and Phenotype Association.</title>
        <authorList>
            <person name="Chen Y."/>
            <person name="Folster J."/>
            <person name="Ayers S."/>
            <person name="Kabera C."/>
            <person name="Li C."/>
            <person name="Mukherjee S."/>
            <person name="Lam C."/>
            <person name="Zhao S."/>
            <person name="McDermott P."/>
        </authorList>
    </citation>
    <scope>NUCLEOTIDE SEQUENCE [LARGE SCALE GENOMIC DNA]</scope>
    <source>
        <strain evidence="24 28">CVM N32045</strain>
    </source>
</reference>
<dbReference type="OMA" id="YEVAKIQ"/>
<dbReference type="PIRSF" id="PIRSF001488">
    <property type="entry name" value="Tdi_protein"/>
    <property type="match status" value="1"/>
</dbReference>
<dbReference type="EMBL" id="DAANLN010000010">
    <property type="protein sequence ID" value="HAD0378366.1"/>
    <property type="molecule type" value="Genomic_DNA"/>
</dbReference>
<protein>
    <recommendedName>
        <fullName evidence="5">Thiol:disulfide interchange protein DsbL</fullName>
    </recommendedName>
</protein>
<evidence type="ECO:0000256" key="7">
    <source>
        <dbReference type="PIRSR" id="PIRSR001488-1"/>
    </source>
</evidence>
<reference evidence="23" key="3">
    <citation type="journal article" date="2018" name="Genome Biol.">
        <title>SKESA: strategic k-mer extension for scrupulous assemblies.</title>
        <authorList>
            <person name="Souvorov A."/>
            <person name="Agarwala R."/>
            <person name="Lipman D.J."/>
        </authorList>
    </citation>
    <scope>NUCLEOTIDE SEQUENCE</scope>
    <source>
        <strain evidence="23">Q175F4_TH</strain>
        <strain evidence="22">Salmonella enterica</strain>
    </source>
</reference>
<dbReference type="EMBL" id="AAHDPU010000002">
    <property type="protein sequence ID" value="EBU9271300.1"/>
    <property type="molecule type" value="Genomic_DNA"/>
</dbReference>
<dbReference type="EMBL" id="JYVU01000066">
    <property type="protein sequence ID" value="KTZ06548.1"/>
    <property type="molecule type" value="Genomic_DNA"/>
</dbReference>
<dbReference type="InterPro" id="IPR050824">
    <property type="entry name" value="Thiol_disulfide_DsbA"/>
</dbReference>
<dbReference type="SUPFAM" id="SSF52833">
    <property type="entry name" value="Thioredoxin-like"/>
    <property type="match status" value="1"/>
</dbReference>
<dbReference type="InterPro" id="IPR036249">
    <property type="entry name" value="Thioredoxin-like_sf"/>
</dbReference>
<dbReference type="EMBL" id="AAKVET010000002">
    <property type="protein sequence ID" value="ECW0638853.1"/>
    <property type="molecule type" value="Genomic_DNA"/>
</dbReference>
<reference evidence="19" key="7">
    <citation type="submission" date="2019-09" db="EMBL/GenBank/DDBJ databases">
        <authorList>
            <consortium name="GenomeTrakr network: Whole genome sequencing for foodborne pathogen traceback"/>
        </authorList>
    </citation>
    <scope>NUCLEOTIDE SEQUENCE [LARGE SCALE GENOMIC DNA]</scope>
    <source>
        <strain evidence="19">AUSMDU00020735</strain>
        <strain evidence="15 29">VA_WGS-00080</strain>
    </source>
</reference>
<comment type="similarity">
    <text evidence="1">Belongs to the thioredoxin family. DsbA subfamily.</text>
</comment>
<dbReference type="HAMAP" id="MF_00932">
    <property type="entry name" value="DsbL"/>
    <property type="match status" value="1"/>
</dbReference>
<keyword evidence="4 5" id="KW-0676">Redox-active center</keyword>
<dbReference type="Proteomes" id="UP000839915">
    <property type="component" value="Unassembled WGS sequence"/>
</dbReference>
<dbReference type="Proteomes" id="UP000839911">
    <property type="component" value="Unassembled WGS sequence"/>
</dbReference>
<dbReference type="Proteomes" id="UP000839914">
    <property type="component" value="Unassembled WGS sequence"/>
</dbReference>
<accession>A0A0D6ICS0</accession>
<dbReference type="InterPro" id="IPR028588">
    <property type="entry name" value="DsbL"/>
</dbReference>
<evidence type="ECO:0000313" key="9">
    <source>
        <dbReference type="EMBL" id="AKH08830.1"/>
    </source>
</evidence>
<dbReference type="Proteomes" id="UP000839595">
    <property type="component" value="Unassembled WGS sequence"/>
</dbReference>
<dbReference type="EMBL" id="AAIKGB010000002">
    <property type="protein sequence ID" value="ECF1542202.1"/>
    <property type="molecule type" value="Genomic_DNA"/>
</dbReference>
<reference evidence="13" key="4">
    <citation type="submission" date="2018-07" db="EMBL/GenBank/DDBJ databases">
        <authorList>
            <person name="Ashton P.M."/>
            <person name="Dallman T."/>
            <person name="Nair S."/>
            <person name="De Pinna E."/>
            <person name="Peters T."/>
            <person name="Grant K."/>
        </authorList>
    </citation>
    <scope>NUCLEOTIDE SEQUENCE [LARGE SCALE GENOMIC DNA]</scope>
    <source>
        <strain evidence="11">231108</strain>
        <strain evidence="16">265852</strain>
        <strain evidence="25">29290</strain>
        <strain evidence="13">356083</strain>
        <strain evidence="12">422529</strain>
        <strain evidence="26">425567</strain>
        <strain evidence="20">43916</strain>
        <strain evidence="10">488670</strain>
        <strain evidence="14">632340</strain>
        <strain evidence="18">86846</strain>
    </source>
</reference>
<dbReference type="Proteomes" id="UP000839905">
    <property type="component" value="Unassembled WGS sequence"/>
</dbReference>
<evidence type="ECO:0000313" key="21">
    <source>
        <dbReference type="EMBL" id="EDI6667011.1"/>
    </source>
</evidence>
<feature type="disulfide bond" description="Redox-active" evidence="5 7">
    <location>
        <begin position="56"/>
        <end position="59"/>
    </location>
</feature>
<evidence type="ECO:0000313" key="22">
    <source>
        <dbReference type="EMBL" id="HAB0969144.1"/>
    </source>
</evidence>
<feature type="chain" id="PRO_5043058787" description="Thiol:disulfide interchange protein DsbL" evidence="5">
    <location>
        <begin position="28"/>
        <end position="223"/>
    </location>
</feature>
<evidence type="ECO:0000313" key="15">
    <source>
        <dbReference type="EMBL" id="ECE0294967.1"/>
    </source>
</evidence>
<evidence type="ECO:0000313" key="23">
    <source>
        <dbReference type="EMBL" id="HAD0378366.1"/>
    </source>
</evidence>
<dbReference type="Pfam" id="PF01323">
    <property type="entry name" value="DSBA"/>
    <property type="match status" value="1"/>
</dbReference>
<dbReference type="AlphaFoldDB" id="A0A0D6ICS0"/>
<dbReference type="Proteomes" id="UP000839581">
    <property type="component" value="Unassembled WGS sequence"/>
</dbReference>
<evidence type="ECO:0000256" key="2">
    <source>
        <dbReference type="ARBA" id="ARBA00022729"/>
    </source>
</evidence>
<evidence type="ECO:0000313" key="20">
    <source>
        <dbReference type="EMBL" id="ECY5341500.1"/>
    </source>
</evidence>
<dbReference type="PATRIC" id="fig|59201.121.peg.2999"/>
<dbReference type="PANTHER" id="PTHR35891">
    <property type="entry name" value="THIOL:DISULFIDE INTERCHANGE PROTEIN DSBA"/>
    <property type="match status" value="1"/>
</dbReference>
<dbReference type="Proteomes" id="UP000054461">
    <property type="component" value="Unassembled WGS sequence"/>
</dbReference>
<sequence precursor="true">MSSKWITSLFKSVVLTAALVTPFAASAFTEGTDYMVLEKPIPNADKTLIKVFSYACPFCYKYDKAVTGPVSDKVADLVTFTPFHLETKGEYGKQASEVFAVLIAKDKAAGISLFDAKSQFKKAKFAWYAAYHDKKERWSDGKDPAAFIKTGLDAAGMSQADFEAALKDPAVQETLEKWKAAYDVAKIQGVPAYVVNGKYLIYTKNIKSIDSMAELVRELATKK</sequence>
<evidence type="ECO:0000313" key="18">
    <source>
        <dbReference type="EMBL" id="ECV8763407.1"/>
    </source>
</evidence>
<dbReference type="Proteomes" id="UP000839909">
    <property type="component" value="Unassembled WGS sequence"/>
</dbReference>
<evidence type="ECO:0000313" key="14">
    <source>
        <dbReference type="EMBL" id="EBZ6919786.1"/>
    </source>
</evidence>
<evidence type="ECO:0000313" key="16">
    <source>
        <dbReference type="EMBL" id="ECF1542202.1"/>
    </source>
</evidence>
<gene>
    <name evidence="9" type="primary">dsbA_1</name>
    <name evidence="5" type="synonym">dsbL</name>
    <name evidence="18" type="ORF">AAB27_21235</name>
    <name evidence="25" type="ORF">AU613_20825</name>
    <name evidence="20" type="ORF">AVC05_09625</name>
    <name evidence="17" type="ORF">B1P38_11580</name>
    <name evidence="15" type="ORF">CE70_07125</name>
    <name evidence="21" type="ORF">CFF59_17370</name>
    <name evidence="24" type="ORF">DD95_20305</name>
    <name evidence="10" type="ORF">DMO92_04250</name>
    <name evidence="11" type="ORF">DPF41_08625</name>
    <name evidence="12" type="ORF">DPS76_17290</name>
    <name evidence="26" type="ORF">DRM14_02675</name>
    <name evidence="13" type="ORF">DU071_11055</name>
    <name evidence="16" type="ORF">E0935_02910</name>
    <name evidence="14" type="ORF">EER35_02090</name>
    <name evidence="19" type="ORF">F3R12_03055</name>
    <name evidence="22" type="ORF">GB466_00815</name>
    <name evidence="23" type="ORF">GTH90_09270</name>
    <name evidence="9" type="ORF">SE14_03391</name>
</gene>
<dbReference type="EMBL" id="RVDJ01000002">
    <property type="protein sequence ID" value="MLP84253.1"/>
    <property type="molecule type" value="Genomic_DNA"/>
</dbReference>
<evidence type="ECO:0000256" key="3">
    <source>
        <dbReference type="ARBA" id="ARBA00023157"/>
    </source>
</evidence>
<dbReference type="EMBL" id="CP011428">
    <property type="protein sequence ID" value="AKH08830.1"/>
    <property type="molecule type" value="Genomic_DNA"/>
</dbReference>
<evidence type="ECO:0000313" key="12">
    <source>
        <dbReference type="EMBL" id="EBW5464175.1"/>
    </source>
</evidence>
<dbReference type="Gene3D" id="3.40.30.10">
    <property type="entry name" value="Glutaredoxin"/>
    <property type="match status" value="1"/>
</dbReference>
<dbReference type="Proteomes" id="UP000885385">
    <property type="component" value="Unassembled WGS sequence"/>
</dbReference>
<dbReference type="KEGG" id="seni:CY43_16640"/>
<dbReference type="Proteomes" id="UP000338496">
    <property type="component" value="Unassembled WGS sequence"/>
</dbReference>
<evidence type="ECO:0000313" key="26">
    <source>
        <dbReference type="EMBL" id="MLP84253.1"/>
    </source>
</evidence>
<evidence type="ECO:0000313" key="29">
    <source>
        <dbReference type="Proteomes" id="UP000338496"/>
    </source>
</evidence>
<evidence type="ECO:0000313" key="13">
    <source>
        <dbReference type="EMBL" id="EBY1702464.1"/>
    </source>
</evidence>
<evidence type="ECO:0000313" key="28">
    <source>
        <dbReference type="Proteomes" id="UP000054461"/>
    </source>
</evidence>
<dbReference type="PANTHER" id="PTHR35891:SF3">
    <property type="entry name" value="THIOL:DISULFIDE INTERCHANGE PROTEIN DSBL"/>
    <property type="match status" value="1"/>
</dbReference>
<evidence type="ECO:0000313" key="27">
    <source>
        <dbReference type="Proteomes" id="UP000034636"/>
    </source>
</evidence>
<dbReference type="EMBL" id="AAIGQE010000004">
    <property type="protein sequence ID" value="ECE0294967.1"/>
    <property type="molecule type" value="Genomic_DNA"/>
</dbReference>
<dbReference type="EMBL" id="AAKRET010000010">
    <property type="protein sequence ID" value="ECU8354217.1"/>
    <property type="molecule type" value="Genomic_DNA"/>
</dbReference>
<keyword evidence="2 5" id="KW-0732">Signal</keyword>
<proteinExistence type="inferred from homology"/>
<dbReference type="Proteomes" id="UP000839617">
    <property type="component" value="Unassembled WGS sequence"/>
</dbReference>
<dbReference type="GO" id="GO:0016853">
    <property type="term" value="F:isomerase activity"/>
    <property type="evidence" value="ECO:0007669"/>
    <property type="project" value="UniProtKB-KW"/>
</dbReference>
<dbReference type="EMBL" id="AALDNI010000017">
    <property type="protein sequence ID" value="ECY5341500.1"/>
    <property type="molecule type" value="Genomic_DNA"/>
</dbReference>
<evidence type="ECO:0000256" key="5">
    <source>
        <dbReference type="HAMAP-Rule" id="MF_00932"/>
    </source>
</evidence>
<comment type="function">
    <text evidence="5">Involved in disulfide-bond formation. Acts by transferring its disulfide bond to other proteins. Part of a redox system composed of DsbI and DsbL that mediates formation of an essential disulfide bond in AssT.</text>
</comment>
<dbReference type="InterPro" id="IPR023205">
    <property type="entry name" value="DsbA/DsbL"/>
</dbReference>
<evidence type="ECO:0000313" key="17">
    <source>
        <dbReference type="EMBL" id="ECU8354217.1"/>
    </source>
</evidence>
<reference evidence="17" key="5">
    <citation type="submission" date="2018-08" db="EMBL/GenBank/DDBJ databases">
        <authorList>
            <consortium name="PulseNet: The National Subtyping Network for Foodborne Disease Surveillance"/>
            <person name="Tarr C.L."/>
            <person name="Trees E."/>
            <person name="Katz L.S."/>
            <person name="Carleton-Romer H.A."/>
            <person name="Stroika S."/>
            <person name="Kucerova Z."/>
            <person name="Roache K.F."/>
            <person name="Sabol A.L."/>
            <person name="Besser J."/>
            <person name="Gerner-Smidt P."/>
        </authorList>
    </citation>
    <scope>NUCLEOTIDE SEQUENCE [LARGE SCALE GENOMIC DNA]</scope>
    <source>
        <strain evidence="17">PNUSAS008736</strain>
        <strain evidence="21">PNUSAS016739</strain>
    </source>
</reference>
<evidence type="ECO:0000259" key="8">
    <source>
        <dbReference type="Pfam" id="PF01323"/>
    </source>
</evidence>
<dbReference type="EMBL" id="RSUA01000051">
    <property type="protein sequence ID" value="MIT51294.1"/>
    <property type="molecule type" value="Genomic_DNA"/>
</dbReference>
<dbReference type="EMBL" id="AAHIDF010000007">
    <property type="protein sequence ID" value="EBW3628153.1"/>
    <property type="molecule type" value="Genomic_DNA"/>
</dbReference>
<name>A0A0D6ICS0_SALTM</name>
<evidence type="ECO:0000313" key="11">
    <source>
        <dbReference type="EMBL" id="EBW3628153.1"/>
    </source>
</evidence>
<dbReference type="Proteomes" id="UP000885258">
    <property type="component" value="Unassembled WGS sequence"/>
</dbReference>
<evidence type="ECO:0000313" key="19">
    <source>
        <dbReference type="EMBL" id="ECW0638853.1"/>
    </source>
</evidence>
<dbReference type="CDD" id="cd03019">
    <property type="entry name" value="DsbA_DsbA"/>
    <property type="match status" value="1"/>
</dbReference>
<dbReference type="EMBL" id="DAAFPQ010000001">
    <property type="protein sequence ID" value="HAB0969144.1"/>
    <property type="molecule type" value="Genomic_DNA"/>
</dbReference>
<keyword evidence="5 6" id="KW-0574">Periplasm</keyword>
<evidence type="ECO:0000313" key="10">
    <source>
        <dbReference type="EMBL" id="EBU9271300.1"/>
    </source>
</evidence>
<dbReference type="SMR" id="A0A0D6ICS0"/>
<accession>A0A0F7DJI3</accession>
<reference evidence="9 27" key="2">
    <citation type="journal article" date="2015" name="Genome Announc.">
        <title>Complete Genome Sequencing of a Multidrug-Resistant and Human-Invasive Salmonella enterica Serovar Typhimurium Strain of the Emerging Sequence Type 213 Genotype.</title>
        <authorList>
            <person name="Calva E."/>
            <person name="Silva C."/>
            <person name="Zaidi M.B."/>
            <person name="Sanchez-Flores A."/>
            <person name="Estrada K."/>
            <person name="Silva G.G."/>
            <person name="Soto-Jimenez L.M."/>
            <person name="Wiesner M."/>
            <person name="Fernandez-Mora M."/>
            <person name="Edwards R.A."/>
            <person name="Vinuesa P."/>
        </authorList>
    </citation>
    <scope>NUCLEOTIDE SEQUENCE [LARGE SCALE GENOMIC DNA]</scope>
    <source>
        <strain evidence="9 27">YU39</strain>
    </source>
</reference>
<organism evidence="23">
    <name type="scientific">Salmonella typhimurium</name>
    <dbReference type="NCBI Taxonomy" id="90371"/>
    <lineage>
        <taxon>Bacteria</taxon>
        <taxon>Pseudomonadati</taxon>
        <taxon>Pseudomonadota</taxon>
        <taxon>Gammaproteobacteria</taxon>
        <taxon>Enterobacterales</taxon>
        <taxon>Enterobacteriaceae</taxon>
        <taxon>Salmonella</taxon>
    </lineage>
</organism>
<dbReference type="InterPro" id="IPR001853">
    <property type="entry name" value="DSBA-like_thioredoxin_dom"/>
</dbReference>
<dbReference type="Proteomes" id="UP000839616">
    <property type="component" value="Unassembled WGS sequence"/>
</dbReference>
<dbReference type="EMBL" id="AAMLUT010000027">
    <property type="protein sequence ID" value="EDI6667011.1"/>
    <property type="molecule type" value="Genomic_DNA"/>
</dbReference>
<evidence type="ECO:0000256" key="4">
    <source>
        <dbReference type="ARBA" id="ARBA00023284"/>
    </source>
</evidence>
<evidence type="ECO:0000313" key="24">
    <source>
        <dbReference type="EMBL" id="KTZ06548.1"/>
    </source>
</evidence>
<reference evidence="23" key="6">
    <citation type="submission" date="2019-08" db="EMBL/GenBank/DDBJ databases">
        <authorList>
            <consortium name="NCBI Pathogen Detection Project"/>
        </authorList>
    </citation>
    <scope>NUCLEOTIDE SEQUENCE</scope>
    <source>
        <strain evidence="23">Q175F4_TH</strain>
        <strain evidence="22">Salmonella enterica</strain>
    </source>
</reference>
<evidence type="ECO:0000256" key="6">
    <source>
        <dbReference type="PIRNR" id="PIRNR001488"/>
    </source>
</evidence>